<reference evidence="2 3" key="1">
    <citation type="submission" date="2016-10" db="EMBL/GenBank/DDBJ databases">
        <authorList>
            <person name="Varghese N."/>
            <person name="Submissions S."/>
        </authorList>
    </citation>
    <scope>NUCLEOTIDE SEQUENCE [LARGE SCALE GENOMIC DNA]</scope>
    <source>
        <strain evidence="2 3">DSM 17584</strain>
    </source>
</reference>
<dbReference type="Proteomes" id="UP000198646">
    <property type="component" value="Unassembled WGS sequence"/>
</dbReference>
<comment type="caution">
    <text evidence="2">The sequence shown here is derived from an EMBL/GenBank/DDBJ whole genome shotgun (WGS) entry which is preliminary data.</text>
</comment>
<proteinExistence type="predicted"/>
<protein>
    <submittedName>
        <fullName evidence="2">Uncharacterized protein</fullName>
    </submittedName>
</protein>
<dbReference type="EMBL" id="FNJD01000010">
    <property type="protein sequence ID" value="SDP13931.1"/>
    <property type="molecule type" value="Genomic_DNA"/>
</dbReference>
<organism evidence="2 3">
    <name type="scientific">Sulfitobacter litoralis</name>
    <dbReference type="NCBI Taxonomy" id="335975"/>
    <lineage>
        <taxon>Bacteria</taxon>
        <taxon>Pseudomonadati</taxon>
        <taxon>Pseudomonadota</taxon>
        <taxon>Alphaproteobacteria</taxon>
        <taxon>Rhodobacterales</taxon>
        <taxon>Roseobacteraceae</taxon>
        <taxon>Sulfitobacter</taxon>
    </lineage>
</organism>
<accession>A0ABY0SE61</accession>
<feature type="compositionally biased region" description="Basic and acidic residues" evidence="1">
    <location>
        <begin position="74"/>
        <end position="87"/>
    </location>
</feature>
<gene>
    <name evidence="2" type="ORF">SAMN04488512_11036</name>
</gene>
<evidence type="ECO:0000256" key="1">
    <source>
        <dbReference type="SAM" id="MobiDB-lite"/>
    </source>
</evidence>
<evidence type="ECO:0000313" key="2">
    <source>
        <dbReference type="EMBL" id="SDP13931.1"/>
    </source>
</evidence>
<evidence type="ECO:0000313" key="3">
    <source>
        <dbReference type="Proteomes" id="UP000198646"/>
    </source>
</evidence>
<feature type="region of interest" description="Disordered" evidence="1">
    <location>
        <begin position="67"/>
        <end position="88"/>
    </location>
</feature>
<name>A0ABY0SE61_9RHOB</name>
<sequence length="127" mass="13166">MADQSEADQPCMFHAASFGPREMTVLVGGFAHVCVEAVITDAHREVASTGLPFLNLLDAAALGQLASRGASGDALREGRPVRPRDGFDGNFQVGGQDGDCAEAFGGFIVGACETDAARRVAARLTKA</sequence>
<keyword evidence="3" id="KW-1185">Reference proteome</keyword>